<reference evidence="3" key="1">
    <citation type="submission" date="2020-12" db="EMBL/GenBank/DDBJ databases">
        <title>Metabolic potential, ecology and presence of endohyphal bacteria is reflected in genomic diversity of Mucoromycotina.</title>
        <authorList>
            <person name="Muszewska A."/>
            <person name="Okrasinska A."/>
            <person name="Steczkiewicz K."/>
            <person name="Drgas O."/>
            <person name="Orlowska M."/>
            <person name="Perlinska-Lenart U."/>
            <person name="Aleksandrzak-Piekarczyk T."/>
            <person name="Szatraj K."/>
            <person name="Zielenkiewicz U."/>
            <person name="Pilsyk S."/>
            <person name="Malc E."/>
            <person name="Mieczkowski P."/>
            <person name="Kruszewska J.S."/>
            <person name="Biernat P."/>
            <person name="Pawlowska J."/>
        </authorList>
    </citation>
    <scope>NUCLEOTIDE SEQUENCE</scope>
    <source>
        <strain evidence="3">WA0000051536</strain>
    </source>
</reference>
<organism evidence="3 4">
    <name type="scientific">Umbelopsis vinacea</name>
    <dbReference type="NCBI Taxonomy" id="44442"/>
    <lineage>
        <taxon>Eukaryota</taxon>
        <taxon>Fungi</taxon>
        <taxon>Fungi incertae sedis</taxon>
        <taxon>Mucoromycota</taxon>
        <taxon>Mucoromycotina</taxon>
        <taxon>Umbelopsidomycetes</taxon>
        <taxon>Umbelopsidales</taxon>
        <taxon>Umbelopsidaceae</taxon>
        <taxon>Umbelopsis</taxon>
    </lineage>
</organism>
<dbReference type="AlphaFoldDB" id="A0A8H7PWX3"/>
<evidence type="ECO:0000259" key="2">
    <source>
        <dbReference type="PROSITE" id="PS50211"/>
    </source>
</evidence>
<evidence type="ECO:0000313" key="4">
    <source>
        <dbReference type="Proteomes" id="UP000612746"/>
    </source>
</evidence>
<feature type="compositionally biased region" description="Polar residues" evidence="1">
    <location>
        <begin position="682"/>
        <end position="710"/>
    </location>
</feature>
<proteinExistence type="predicted"/>
<feature type="region of interest" description="Disordered" evidence="1">
    <location>
        <begin position="681"/>
        <end position="716"/>
    </location>
</feature>
<name>A0A8H7PWX3_9FUNG</name>
<dbReference type="InterPro" id="IPR037516">
    <property type="entry name" value="Tripartite_DENN"/>
</dbReference>
<feature type="non-terminal residue" evidence="3">
    <location>
        <position position="1"/>
    </location>
</feature>
<dbReference type="Proteomes" id="UP000612746">
    <property type="component" value="Unassembled WGS sequence"/>
</dbReference>
<dbReference type="PANTHER" id="PTHR28245">
    <property type="entry name" value="ARF3-INTERACTING PROTEIN 1"/>
    <property type="match status" value="1"/>
</dbReference>
<dbReference type="PANTHER" id="PTHR28245:SF1">
    <property type="entry name" value="ARF3-INTERACTING PROTEIN 1"/>
    <property type="match status" value="1"/>
</dbReference>
<evidence type="ECO:0000313" key="3">
    <source>
        <dbReference type="EMBL" id="KAG2180676.1"/>
    </source>
</evidence>
<dbReference type="InterPro" id="IPR052809">
    <property type="entry name" value="Actin_polarity_regulatory"/>
</dbReference>
<dbReference type="OrthoDB" id="66409at2759"/>
<evidence type="ECO:0000256" key="1">
    <source>
        <dbReference type="SAM" id="MobiDB-lite"/>
    </source>
</evidence>
<dbReference type="GO" id="GO:0005886">
    <property type="term" value="C:plasma membrane"/>
    <property type="evidence" value="ECO:0007669"/>
    <property type="project" value="TreeGrafter"/>
</dbReference>
<dbReference type="EMBL" id="JAEPRA010000009">
    <property type="protein sequence ID" value="KAG2180676.1"/>
    <property type="molecule type" value="Genomic_DNA"/>
</dbReference>
<dbReference type="GO" id="GO:0051666">
    <property type="term" value="P:actin cortical patch localization"/>
    <property type="evidence" value="ECO:0007669"/>
    <property type="project" value="TreeGrafter"/>
</dbReference>
<dbReference type="Pfam" id="PF07792">
    <property type="entry name" value="Afi1"/>
    <property type="match status" value="1"/>
</dbReference>
<protein>
    <recommendedName>
        <fullName evidence="2">UDENN domain-containing protein</fullName>
    </recommendedName>
</protein>
<gene>
    <name evidence="3" type="ORF">INT44_003683</name>
</gene>
<dbReference type="PROSITE" id="PS50211">
    <property type="entry name" value="DENN"/>
    <property type="match status" value="1"/>
</dbReference>
<keyword evidence="4" id="KW-1185">Reference proteome</keyword>
<dbReference type="InterPro" id="IPR012860">
    <property type="entry name" value="Afi1_N"/>
</dbReference>
<comment type="caution">
    <text evidence="3">The sequence shown here is derived from an EMBL/GenBank/DDBJ whole genome shotgun (WGS) entry which is preliminary data.</text>
</comment>
<dbReference type="Pfam" id="PF08616">
    <property type="entry name" value="SPA"/>
    <property type="match status" value="1"/>
</dbReference>
<sequence length="716" mass="80521">MFADAQHVQYILLAEFDIDKGASLNHQYPSETGTNEQILSELMLPDGAHMRSEDWTVFFLNQTIEETEKSNQRKLEDDVEEKPLLYVLNLVRTKHDINARRGATVRAMAICTRHQYLHIYKPVLLLAMENYFSAPSIAILESLYKAVNSMDLSQMPDFTFHERQILRAAESKNMFEEKFEAMEALQLNGATDSASLAKLADMGISAAYNGSNMQLATSNGNNAANDRMRRGTYIDLTSGQRREVLPTISKDRHFFETKVIYDGIKLPIRVPLTLNTEEVGDFSLIQLISTFSPSTITSSTHAYHPHLDSNGATTHPIIILLNALITQKRIIFLGHGHPSGEVANYVLAACAMGSGCGTTLRGFTERAFPYANLTSVDDLSKCPGFIAGVTNPTFEDHPSWWDVMCNISTGKITVSKEIQPANSSASSTFPDAIEDIAMGSLSIGRSSTTSLAMSRNFGYEMSDTNSDNEFMSDVLAAIQAHYGEASIRAKFEDFMQRFVRLAALYEEETYHSTKIGTMGSKIPDPLGIHGQSLVFTDETARQRELAYNTNRIEGWRQTISYRYYQRDFATFGRKSVIKNMDVYRHISRLKMLKHLPEEQVIALFKLFLDVIKTDDQITELLSYLPQNQGGLLPLGFGLFHPSAQVRGYTVEFFNRLDHHPVGRKFILSLNRFQKLAYERLNHTSPSNEQSSNRPNTLMERQSSFGRSPTPNADHLA</sequence>
<accession>A0A8H7PWX3</accession>
<feature type="domain" description="UDENN" evidence="2">
    <location>
        <begin position="9"/>
        <end position="546"/>
    </location>
</feature>